<accession>A0A1W2G6R1</accession>
<dbReference type="InterPro" id="IPR036322">
    <property type="entry name" value="WD40_repeat_dom_sf"/>
</dbReference>
<dbReference type="SUPFAM" id="SSF50978">
    <property type="entry name" value="WD40 repeat-like"/>
    <property type="match status" value="1"/>
</dbReference>
<name>A0A1W2G6R1_REIFA</name>
<dbReference type="InterPro" id="IPR013211">
    <property type="entry name" value="LVIVD"/>
</dbReference>
<evidence type="ECO:0000313" key="1">
    <source>
        <dbReference type="EMBL" id="SMD32355.1"/>
    </source>
</evidence>
<keyword evidence="2" id="KW-1185">Reference proteome</keyword>
<dbReference type="Pfam" id="PF08309">
    <property type="entry name" value="LVIVD"/>
    <property type="match status" value="2"/>
</dbReference>
<dbReference type="Proteomes" id="UP000192472">
    <property type="component" value="Unassembled WGS sequence"/>
</dbReference>
<evidence type="ECO:0000313" key="2">
    <source>
        <dbReference type="Proteomes" id="UP000192472"/>
    </source>
</evidence>
<gene>
    <name evidence="1" type="ORF">SAMN04488029_0700</name>
</gene>
<organism evidence="1 2">
    <name type="scientific">Reichenbachiella faecimaris</name>
    <dbReference type="NCBI Taxonomy" id="692418"/>
    <lineage>
        <taxon>Bacteria</taxon>
        <taxon>Pseudomonadati</taxon>
        <taxon>Bacteroidota</taxon>
        <taxon>Cytophagia</taxon>
        <taxon>Cytophagales</taxon>
        <taxon>Reichenbachiellaceae</taxon>
        <taxon>Reichenbachiella</taxon>
    </lineage>
</organism>
<reference evidence="1 2" key="1">
    <citation type="submission" date="2017-04" db="EMBL/GenBank/DDBJ databases">
        <authorList>
            <person name="Afonso C.L."/>
            <person name="Miller P.J."/>
            <person name="Scott M.A."/>
            <person name="Spackman E."/>
            <person name="Goraichik I."/>
            <person name="Dimitrov K.M."/>
            <person name="Suarez D.L."/>
            <person name="Swayne D.E."/>
        </authorList>
    </citation>
    <scope>NUCLEOTIDE SEQUENCE [LARGE SCALE GENOMIC DNA]</scope>
    <source>
        <strain evidence="1 2">DSM 26133</strain>
    </source>
</reference>
<dbReference type="EMBL" id="FWYF01000001">
    <property type="protein sequence ID" value="SMD32355.1"/>
    <property type="molecule type" value="Genomic_DNA"/>
</dbReference>
<dbReference type="STRING" id="692418.SAMN04488029_0700"/>
<sequence>MNMRTNRMTTNSLKALSRLIASGILYLLMLFILGSCDDKACDTEMITYYEPVFVPRSEVVKDAEFAAPQLIENPGKIYYKDEYLFINEIDQGIHVIDNRDRSNPVEIGFVVLPGNKDLAAKGNFLYADNYTDLVVLDISDKTNITEVNRIEGVFDAYYYYTEADGMLISYTEVQEEIEIDCDNEDWMYYTDDLVFASAESNLARNSSGAGIGGSLARFTITDNFLYTVNEYRLKLFDITVTDSPIEGNSVDLGWGIETIFPYGDKLFFGARSGMHIYDNSNPAEPVFISTYEHINTCDPVVVQNDLAYVTLRSGTECETFTNQLDVIDISDVSNPELVISHDMDNPHGLGIRGDCLFIAEGEYGLKVFNAADPLKIGENLTAHHKEIHALDVIPLDDVLFMIGNDGLHQYQYDCNDLFTYISTINF</sequence>
<dbReference type="OrthoDB" id="1521841at2"/>
<dbReference type="AlphaFoldDB" id="A0A1W2G6R1"/>
<protein>
    <submittedName>
        <fullName evidence="1">Uncharacterized conserved protein</fullName>
    </submittedName>
</protein>
<proteinExistence type="predicted"/>